<dbReference type="HAMAP" id="MF_00222">
    <property type="entry name" value="Shikimate_DH_AroE"/>
    <property type="match status" value="1"/>
</dbReference>
<evidence type="ECO:0000256" key="3">
    <source>
        <dbReference type="ARBA" id="ARBA00022857"/>
    </source>
</evidence>
<dbReference type="Gene3D" id="3.40.50.720">
    <property type="entry name" value="NAD(P)-binding Rossmann-like Domain"/>
    <property type="match status" value="1"/>
</dbReference>
<evidence type="ECO:0000259" key="7">
    <source>
        <dbReference type="Pfam" id="PF08501"/>
    </source>
</evidence>
<dbReference type="SUPFAM" id="SSF51735">
    <property type="entry name" value="NAD(P)-binding Rossmann-fold domains"/>
    <property type="match status" value="1"/>
</dbReference>
<dbReference type="InterPro" id="IPR022893">
    <property type="entry name" value="Shikimate_DH_fam"/>
</dbReference>
<evidence type="ECO:0000259" key="8">
    <source>
        <dbReference type="Pfam" id="PF18317"/>
    </source>
</evidence>
<sequence length="297" mass="32545">MNNSAKTPPGQAYPSGQERQAFVIGHPIAHSLSPLIHGYWLKHYSLAGSYCAHDILPDRLEEFFNQLKSGVFVGANITLPHKEQALKLCEIVSDEAKTIGAVNTIYLRNGKICATNTDAYGFLANLDQKQPGWSDKNDIALVLGAGGAARAILLALLKRRFKKIILLNRTEKKAQILADHFNAQTDSTLISAAALDQFNRFAPIADFLVNTTSVGLNGTSHHGLQLDKIKKTALISDIVYNPLQTPLLKDAASLGLANIDGLGMLLHQAVPGFELWFGVRPKVTDELRQMIVRQMQK</sequence>
<gene>
    <name evidence="9" type="ORF">MNBD_ALPHA12-1840</name>
</gene>
<evidence type="ECO:0000256" key="5">
    <source>
        <dbReference type="ARBA" id="ARBA00023141"/>
    </source>
</evidence>
<dbReference type="NCBIfam" id="NF001312">
    <property type="entry name" value="PRK00258.1-4"/>
    <property type="match status" value="1"/>
</dbReference>
<dbReference type="EMBL" id="UOEO01000188">
    <property type="protein sequence ID" value="VAW21868.1"/>
    <property type="molecule type" value="Genomic_DNA"/>
</dbReference>
<dbReference type="InterPro" id="IPR006151">
    <property type="entry name" value="Shikm_DH/Glu-tRNA_Rdtase"/>
</dbReference>
<dbReference type="GO" id="GO:0009073">
    <property type="term" value="P:aromatic amino acid family biosynthetic process"/>
    <property type="evidence" value="ECO:0007669"/>
    <property type="project" value="UniProtKB-KW"/>
</dbReference>
<dbReference type="Gene3D" id="3.40.50.10860">
    <property type="entry name" value="Leucine Dehydrogenase, chain A, domain 1"/>
    <property type="match status" value="1"/>
</dbReference>
<keyword evidence="4 9" id="KW-0560">Oxidoreductase</keyword>
<evidence type="ECO:0000259" key="6">
    <source>
        <dbReference type="Pfam" id="PF01488"/>
    </source>
</evidence>
<dbReference type="InterPro" id="IPR046346">
    <property type="entry name" value="Aminoacid_DH-like_N_sf"/>
</dbReference>
<dbReference type="GO" id="GO:0008652">
    <property type="term" value="P:amino acid biosynthetic process"/>
    <property type="evidence" value="ECO:0007669"/>
    <property type="project" value="UniProtKB-KW"/>
</dbReference>
<dbReference type="Pfam" id="PF18317">
    <property type="entry name" value="SDH_C"/>
    <property type="match status" value="1"/>
</dbReference>
<dbReference type="PANTHER" id="PTHR21089:SF1">
    <property type="entry name" value="BIFUNCTIONAL 3-DEHYDROQUINATE DEHYDRATASE_SHIKIMATE DEHYDROGENASE, CHLOROPLASTIC"/>
    <property type="match status" value="1"/>
</dbReference>
<protein>
    <recommendedName>
        <fullName evidence="1">shikimate dehydrogenase (NADP(+))</fullName>
        <ecNumber evidence="1">1.1.1.25</ecNumber>
    </recommendedName>
</protein>
<dbReference type="InterPro" id="IPR036291">
    <property type="entry name" value="NAD(P)-bd_dom_sf"/>
</dbReference>
<evidence type="ECO:0000256" key="1">
    <source>
        <dbReference type="ARBA" id="ARBA00012962"/>
    </source>
</evidence>
<dbReference type="EC" id="1.1.1.25" evidence="1"/>
<accession>A0A3B0TV57</accession>
<feature type="domain" description="SDH C-terminal" evidence="8">
    <location>
        <begin position="261"/>
        <end position="283"/>
    </location>
</feature>
<evidence type="ECO:0000256" key="2">
    <source>
        <dbReference type="ARBA" id="ARBA00022605"/>
    </source>
</evidence>
<dbReference type="UniPathway" id="UPA00053">
    <property type="reaction ID" value="UER00087"/>
</dbReference>
<evidence type="ECO:0000256" key="4">
    <source>
        <dbReference type="ARBA" id="ARBA00023002"/>
    </source>
</evidence>
<dbReference type="Pfam" id="PF01488">
    <property type="entry name" value="Shikimate_DH"/>
    <property type="match status" value="1"/>
</dbReference>
<dbReference type="AlphaFoldDB" id="A0A3B0TV57"/>
<keyword evidence="5" id="KW-0057">Aromatic amino acid biosynthesis</keyword>
<dbReference type="PANTHER" id="PTHR21089">
    <property type="entry name" value="SHIKIMATE DEHYDROGENASE"/>
    <property type="match status" value="1"/>
</dbReference>
<evidence type="ECO:0000313" key="9">
    <source>
        <dbReference type="EMBL" id="VAW21868.1"/>
    </source>
</evidence>
<name>A0A3B0TV57_9ZZZZ</name>
<organism evidence="9">
    <name type="scientific">hydrothermal vent metagenome</name>
    <dbReference type="NCBI Taxonomy" id="652676"/>
    <lineage>
        <taxon>unclassified sequences</taxon>
        <taxon>metagenomes</taxon>
        <taxon>ecological metagenomes</taxon>
    </lineage>
</organism>
<dbReference type="Pfam" id="PF08501">
    <property type="entry name" value="Shikimate_dh_N"/>
    <property type="match status" value="1"/>
</dbReference>
<dbReference type="SUPFAM" id="SSF53223">
    <property type="entry name" value="Aminoacid dehydrogenase-like, N-terminal domain"/>
    <property type="match status" value="1"/>
</dbReference>
<dbReference type="NCBIfam" id="TIGR00507">
    <property type="entry name" value="aroE"/>
    <property type="match status" value="1"/>
</dbReference>
<proteinExistence type="inferred from homology"/>
<keyword evidence="2" id="KW-0028">Amino-acid biosynthesis</keyword>
<dbReference type="GO" id="GO:0004764">
    <property type="term" value="F:shikimate 3-dehydrogenase (NADP+) activity"/>
    <property type="evidence" value="ECO:0007669"/>
    <property type="project" value="UniProtKB-EC"/>
</dbReference>
<dbReference type="InterPro" id="IPR011342">
    <property type="entry name" value="Shikimate_DH"/>
</dbReference>
<feature type="domain" description="Quinate/shikimate 5-dehydrogenase/glutamyl-tRNA reductase" evidence="6">
    <location>
        <begin position="138"/>
        <end position="213"/>
    </location>
</feature>
<dbReference type="GO" id="GO:0009423">
    <property type="term" value="P:chorismate biosynthetic process"/>
    <property type="evidence" value="ECO:0007669"/>
    <property type="project" value="UniProtKB-UniPathway"/>
</dbReference>
<keyword evidence="3" id="KW-0521">NADP</keyword>
<dbReference type="GO" id="GO:0050661">
    <property type="term" value="F:NADP binding"/>
    <property type="evidence" value="ECO:0007669"/>
    <property type="project" value="InterPro"/>
</dbReference>
<dbReference type="InterPro" id="IPR013708">
    <property type="entry name" value="Shikimate_DH-bd_N"/>
</dbReference>
<feature type="domain" description="Shikimate dehydrogenase substrate binding N-terminal" evidence="7">
    <location>
        <begin position="23"/>
        <end position="105"/>
    </location>
</feature>
<reference evidence="9" key="1">
    <citation type="submission" date="2018-06" db="EMBL/GenBank/DDBJ databases">
        <authorList>
            <person name="Zhirakovskaya E."/>
        </authorList>
    </citation>
    <scope>NUCLEOTIDE SEQUENCE</scope>
</reference>
<dbReference type="CDD" id="cd01065">
    <property type="entry name" value="NAD_bind_Shikimate_DH"/>
    <property type="match status" value="1"/>
</dbReference>
<dbReference type="GO" id="GO:0005829">
    <property type="term" value="C:cytosol"/>
    <property type="evidence" value="ECO:0007669"/>
    <property type="project" value="TreeGrafter"/>
</dbReference>
<dbReference type="GO" id="GO:0019632">
    <property type="term" value="P:shikimate metabolic process"/>
    <property type="evidence" value="ECO:0007669"/>
    <property type="project" value="InterPro"/>
</dbReference>
<dbReference type="InterPro" id="IPR041121">
    <property type="entry name" value="SDH_C"/>
</dbReference>